<keyword evidence="2" id="KW-0255">Endonuclease</keyword>
<dbReference type="RefSeq" id="WP_093536969.1">
    <property type="nucleotide sequence ID" value="NZ_CP183885.1"/>
</dbReference>
<protein>
    <submittedName>
        <fullName evidence="2">HNH endonuclease</fullName>
    </submittedName>
</protein>
<dbReference type="STRING" id="126156.SAMN05421670_2237"/>
<proteinExistence type="predicted"/>
<keyword evidence="3" id="KW-1185">Reference proteome</keyword>
<reference evidence="3" key="1">
    <citation type="submission" date="2016-10" db="EMBL/GenBank/DDBJ databases">
        <authorList>
            <person name="Varghese N."/>
            <person name="Submissions S."/>
        </authorList>
    </citation>
    <scope>NUCLEOTIDE SEQUENCE [LARGE SCALE GENOMIC DNA]</scope>
    <source>
        <strain evidence="3">DSM 11706</strain>
    </source>
</reference>
<dbReference type="AlphaFoldDB" id="A0A1I5YTW9"/>
<dbReference type="Pfam" id="PF13391">
    <property type="entry name" value="HNH_2"/>
    <property type="match status" value="1"/>
</dbReference>
<organism evidence="2 3">
    <name type="scientific">Psychrobacillus psychrotolerans</name>
    <dbReference type="NCBI Taxonomy" id="126156"/>
    <lineage>
        <taxon>Bacteria</taxon>
        <taxon>Bacillati</taxon>
        <taxon>Bacillota</taxon>
        <taxon>Bacilli</taxon>
        <taxon>Bacillales</taxon>
        <taxon>Bacillaceae</taxon>
        <taxon>Psychrobacillus</taxon>
    </lineage>
</organism>
<dbReference type="InterPro" id="IPR003615">
    <property type="entry name" value="HNH_nuc"/>
</dbReference>
<keyword evidence="2" id="KW-0378">Hydrolase</keyword>
<gene>
    <name evidence="2" type="ORF">SAMN05421670_2237</name>
</gene>
<name>A0A1I5YTW9_9BACI</name>
<dbReference type="OrthoDB" id="5678128at2"/>
<accession>A0A1I5YTW9</accession>
<evidence type="ECO:0000313" key="3">
    <source>
        <dbReference type="Proteomes" id="UP000198734"/>
    </source>
</evidence>
<feature type="domain" description="HNH nuclease" evidence="1">
    <location>
        <begin position="207"/>
        <end position="259"/>
    </location>
</feature>
<keyword evidence="2" id="KW-0540">Nuclease</keyword>
<dbReference type="EMBL" id="FOXU01000003">
    <property type="protein sequence ID" value="SFQ47495.1"/>
    <property type="molecule type" value="Genomic_DNA"/>
</dbReference>
<sequence>MQSFVVMQGETYQVERELGIITSPQKDSGGQEPHSWLRMKEINVGDRIFHYVKGYIVAISVAKTDCHVISKTLDIESQKNTSDNDYLVELDYYELEEPLNVLSNFHEISPLLPIKYSPFQQDGNGNPGYLYPCNEQLVIKLLELISDLNIYRVDVEQLELAIGTVRRTEHNNFIPMIAEMESEVKLMIRKGHEKFRKDLLPLWANKCALCDIELPILLQASHSKPWKDSTHIERINPFNGILLCCNHDALYSKGYIAFDGQGRLHISSSIPEEDYLIYNISPKKKIARYEENKPYFKWHLKNIFS</sequence>
<evidence type="ECO:0000313" key="2">
    <source>
        <dbReference type="EMBL" id="SFQ47495.1"/>
    </source>
</evidence>
<dbReference type="Proteomes" id="UP000198734">
    <property type="component" value="Unassembled WGS sequence"/>
</dbReference>
<dbReference type="GO" id="GO:0004519">
    <property type="term" value="F:endonuclease activity"/>
    <property type="evidence" value="ECO:0007669"/>
    <property type="project" value="UniProtKB-KW"/>
</dbReference>
<evidence type="ECO:0000259" key="1">
    <source>
        <dbReference type="Pfam" id="PF13391"/>
    </source>
</evidence>